<accession>A0ACB7EZD2</accession>
<keyword evidence="2" id="KW-1185">Reference proteome</keyword>
<name>A0ACB7EZD2_NIBAL</name>
<organism evidence="1 2">
    <name type="scientific">Nibea albiflora</name>
    <name type="common">Yellow drum</name>
    <name type="synonym">Corvina albiflora</name>
    <dbReference type="NCBI Taxonomy" id="240163"/>
    <lineage>
        <taxon>Eukaryota</taxon>
        <taxon>Metazoa</taxon>
        <taxon>Chordata</taxon>
        <taxon>Craniata</taxon>
        <taxon>Vertebrata</taxon>
        <taxon>Euteleostomi</taxon>
        <taxon>Actinopterygii</taxon>
        <taxon>Neopterygii</taxon>
        <taxon>Teleostei</taxon>
        <taxon>Neoteleostei</taxon>
        <taxon>Acanthomorphata</taxon>
        <taxon>Eupercaria</taxon>
        <taxon>Sciaenidae</taxon>
        <taxon>Nibea</taxon>
    </lineage>
</organism>
<reference evidence="1" key="1">
    <citation type="submission" date="2020-04" db="EMBL/GenBank/DDBJ databases">
        <title>A chromosome-scale assembly and high-density genetic map of the yellow drum (Nibea albiflora) genome.</title>
        <authorList>
            <person name="Xu D."/>
            <person name="Zhang W."/>
            <person name="Chen R."/>
            <person name="Tan P."/>
            <person name="Wang L."/>
            <person name="Song H."/>
            <person name="Tian L."/>
            <person name="Zhu Q."/>
            <person name="Wang B."/>
        </authorList>
    </citation>
    <scope>NUCLEOTIDE SEQUENCE</scope>
    <source>
        <strain evidence="1">ZJHYS-2018</strain>
    </source>
</reference>
<gene>
    <name evidence="1" type="ORF">GBF38_012947</name>
</gene>
<evidence type="ECO:0000313" key="1">
    <source>
        <dbReference type="EMBL" id="KAG8007421.1"/>
    </source>
</evidence>
<comment type="caution">
    <text evidence="1">The sequence shown here is derived from an EMBL/GenBank/DDBJ whole genome shotgun (WGS) entry which is preliminary data.</text>
</comment>
<proteinExistence type="predicted"/>
<evidence type="ECO:0000313" key="2">
    <source>
        <dbReference type="Proteomes" id="UP000805704"/>
    </source>
</evidence>
<dbReference type="Proteomes" id="UP000805704">
    <property type="component" value="Chromosome 2"/>
</dbReference>
<protein>
    <submittedName>
        <fullName evidence="1">Uncharacterized protein</fullName>
    </submittedName>
</protein>
<sequence length="115" mass="12607">MAQHTHAHYIPPYAARGEGEVLREVNITPNGWGILVRYCRAAVCSGLFGQSGGKIQNRAMRSECAHKAEHTLQKHVKESVKLLLTLGVLQHGGAGKREPVLRGKVQFVSIKRALS</sequence>
<dbReference type="EMBL" id="CM024790">
    <property type="protein sequence ID" value="KAG8007421.1"/>
    <property type="molecule type" value="Genomic_DNA"/>
</dbReference>